<keyword evidence="1" id="KW-0812">Transmembrane</keyword>
<organism evidence="2 3">
    <name type="scientific">Fodinibius salipaludis</name>
    <dbReference type="NCBI Taxonomy" id="2032627"/>
    <lineage>
        <taxon>Bacteria</taxon>
        <taxon>Pseudomonadati</taxon>
        <taxon>Balneolota</taxon>
        <taxon>Balneolia</taxon>
        <taxon>Balneolales</taxon>
        <taxon>Balneolaceae</taxon>
        <taxon>Fodinibius</taxon>
    </lineage>
</organism>
<reference evidence="2 3" key="1">
    <citation type="submission" date="2017-08" db="EMBL/GenBank/DDBJ databases">
        <title>Aliifodinibius alkalisoli sp. nov., isolated from saline alkaline soil.</title>
        <authorList>
            <person name="Liu D."/>
            <person name="Zhang G."/>
        </authorList>
    </citation>
    <scope>NUCLEOTIDE SEQUENCE [LARGE SCALE GENOMIC DNA]</scope>
    <source>
        <strain evidence="2 3">WN023</strain>
    </source>
</reference>
<accession>A0A2A2GAG3</accession>
<dbReference type="Proteomes" id="UP000218831">
    <property type="component" value="Unassembled WGS sequence"/>
</dbReference>
<dbReference type="EMBL" id="NSKE01000006">
    <property type="protein sequence ID" value="PAU93843.1"/>
    <property type="molecule type" value="Genomic_DNA"/>
</dbReference>
<gene>
    <name evidence="2" type="ORF">CK503_09215</name>
</gene>
<dbReference type="RefSeq" id="WP_095606519.1">
    <property type="nucleotide sequence ID" value="NZ_NSKE01000006.1"/>
</dbReference>
<keyword evidence="3" id="KW-1185">Reference proteome</keyword>
<protein>
    <submittedName>
        <fullName evidence="2">Uncharacterized protein</fullName>
    </submittedName>
</protein>
<feature type="transmembrane region" description="Helical" evidence="1">
    <location>
        <begin position="40"/>
        <end position="62"/>
    </location>
</feature>
<name>A0A2A2GAG3_9BACT</name>
<evidence type="ECO:0000313" key="2">
    <source>
        <dbReference type="EMBL" id="PAU93843.1"/>
    </source>
</evidence>
<dbReference type="AlphaFoldDB" id="A0A2A2GAG3"/>
<sequence>MNESDILASAKTIEEHSLSQLQYWLQYEKYSCVAGAGIVWMPYGLIMMGLLILAVLFTPFMLWHLFKAKWYKSIGIFLATVIIPLIISQLFDIGNTVADFLLMVLPLFTFYGYTWILSYVIGNHLNEMETVKKWQKEQLLNDY</sequence>
<evidence type="ECO:0000313" key="3">
    <source>
        <dbReference type="Proteomes" id="UP000218831"/>
    </source>
</evidence>
<keyword evidence="1" id="KW-1133">Transmembrane helix</keyword>
<feature type="transmembrane region" description="Helical" evidence="1">
    <location>
        <begin position="100"/>
        <end position="122"/>
    </location>
</feature>
<comment type="caution">
    <text evidence="2">The sequence shown here is derived from an EMBL/GenBank/DDBJ whole genome shotgun (WGS) entry which is preliminary data.</text>
</comment>
<feature type="transmembrane region" description="Helical" evidence="1">
    <location>
        <begin position="74"/>
        <end position="94"/>
    </location>
</feature>
<evidence type="ECO:0000256" key="1">
    <source>
        <dbReference type="SAM" id="Phobius"/>
    </source>
</evidence>
<proteinExistence type="predicted"/>
<keyword evidence="1" id="KW-0472">Membrane</keyword>